<keyword evidence="2" id="KW-0520">NAD</keyword>
<reference evidence="5" key="1">
    <citation type="submission" date="2016-10" db="EMBL/GenBank/DDBJ databases">
        <authorList>
            <person name="Varghese N."/>
        </authorList>
    </citation>
    <scope>NUCLEOTIDE SEQUENCE [LARGE SCALE GENOMIC DNA]</scope>
    <source>
        <strain evidence="5">DSM 44719</strain>
    </source>
</reference>
<dbReference type="PANTHER" id="PTHR43333:SF1">
    <property type="entry name" value="D-ISOMER SPECIFIC 2-HYDROXYACID DEHYDROGENASE NAD-BINDING DOMAIN-CONTAINING PROTEIN"/>
    <property type="match status" value="1"/>
</dbReference>
<dbReference type="OrthoDB" id="4324715at2"/>
<name>A0A1H5H421_RHOJO</name>
<dbReference type="SUPFAM" id="SSF51735">
    <property type="entry name" value="NAD(P)-binding Rossmann-fold domains"/>
    <property type="match status" value="1"/>
</dbReference>
<dbReference type="PANTHER" id="PTHR43333">
    <property type="entry name" value="2-HACID_DH_C DOMAIN-CONTAINING PROTEIN"/>
    <property type="match status" value="1"/>
</dbReference>
<dbReference type="Proteomes" id="UP000183407">
    <property type="component" value="Unassembled WGS sequence"/>
</dbReference>
<dbReference type="RefSeq" id="WP_073359393.1">
    <property type="nucleotide sequence ID" value="NZ_FNTL01000004.1"/>
</dbReference>
<feature type="domain" description="D-isomer specific 2-hydroxyacid dehydrogenase NAD-binding" evidence="3">
    <location>
        <begin position="112"/>
        <end position="275"/>
    </location>
</feature>
<dbReference type="InterPro" id="IPR036291">
    <property type="entry name" value="NAD(P)-bd_dom_sf"/>
</dbReference>
<dbReference type="EMBL" id="FNTL01000004">
    <property type="protein sequence ID" value="SEE22753.1"/>
    <property type="molecule type" value="Genomic_DNA"/>
</dbReference>
<gene>
    <name evidence="4" type="ORF">SAMN04490220_7065</name>
</gene>
<sequence>MSSSTATPTPTVHLGPDQPPLLVDAITAGGGQLTGLHDADAVVWTGAPSDFPTLPTQVRWVQLPSAGVETWFRSGVVDAGSDRVWTSAAGAYADSVAEHALALLLAGVRALPGQLAATSWDQAGFGAQVRTLRGSLVAIVGCGGIGRALIPLLSAVGAHTLAVTRSGRPVPGAVETLPAERTAEVWGRADHVVLGAPATGQTKYLLGEPELAQMKSTAWVVNIARGSLIDTDALVEALNQGRIGGAALDVTEPEPLPDGHPLWALPNAIITPHVANPPSALAPAFAQHVSDNVSRFARGQVLAAVIDPASGY</sequence>
<proteinExistence type="predicted"/>
<keyword evidence="1" id="KW-0560">Oxidoreductase</keyword>
<dbReference type="AlphaFoldDB" id="A0A1H5H421"/>
<dbReference type="GO" id="GO:0016616">
    <property type="term" value="F:oxidoreductase activity, acting on the CH-OH group of donors, NAD or NADP as acceptor"/>
    <property type="evidence" value="ECO:0007669"/>
    <property type="project" value="UniProtKB-ARBA"/>
</dbReference>
<evidence type="ECO:0000256" key="1">
    <source>
        <dbReference type="ARBA" id="ARBA00023002"/>
    </source>
</evidence>
<protein>
    <submittedName>
        <fullName evidence="4">D-3-phosphoglycerate dehydrogenase</fullName>
    </submittedName>
</protein>
<dbReference type="GO" id="GO:0051287">
    <property type="term" value="F:NAD binding"/>
    <property type="evidence" value="ECO:0007669"/>
    <property type="project" value="InterPro"/>
</dbReference>
<evidence type="ECO:0000313" key="4">
    <source>
        <dbReference type="EMBL" id="SEE22753.1"/>
    </source>
</evidence>
<dbReference type="Pfam" id="PF02826">
    <property type="entry name" value="2-Hacid_dh_C"/>
    <property type="match status" value="1"/>
</dbReference>
<dbReference type="Gene3D" id="3.40.50.720">
    <property type="entry name" value="NAD(P)-binding Rossmann-like Domain"/>
    <property type="match status" value="2"/>
</dbReference>
<evidence type="ECO:0000256" key="2">
    <source>
        <dbReference type="ARBA" id="ARBA00023027"/>
    </source>
</evidence>
<accession>A0A1H5H421</accession>
<dbReference type="InterPro" id="IPR006140">
    <property type="entry name" value="D-isomer_DH_NAD-bd"/>
</dbReference>
<organism evidence="4 5">
    <name type="scientific">Rhodococcus jostii</name>
    <dbReference type="NCBI Taxonomy" id="132919"/>
    <lineage>
        <taxon>Bacteria</taxon>
        <taxon>Bacillati</taxon>
        <taxon>Actinomycetota</taxon>
        <taxon>Actinomycetes</taxon>
        <taxon>Mycobacteriales</taxon>
        <taxon>Nocardiaceae</taxon>
        <taxon>Rhodococcus</taxon>
    </lineage>
</organism>
<evidence type="ECO:0000313" key="5">
    <source>
        <dbReference type="Proteomes" id="UP000183407"/>
    </source>
</evidence>
<dbReference type="CDD" id="cd12159">
    <property type="entry name" value="2-Hacid_dh_2"/>
    <property type="match status" value="1"/>
</dbReference>
<dbReference type="PROSITE" id="PS00671">
    <property type="entry name" value="D_2_HYDROXYACID_DH_3"/>
    <property type="match status" value="1"/>
</dbReference>
<dbReference type="InterPro" id="IPR029753">
    <property type="entry name" value="D-isomer_DH_CS"/>
</dbReference>
<evidence type="ECO:0000259" key="3">
    <source>
        <dbReference type="Pfam" id="PF02826"/>
    </source>
</evidence>